<proteinExistence type="predicted"/>
<sequence length="201" mass="23162">MIDIKNFNPGKDLEEFLKPYGEKALSDFRDKVTEDLKRISERHKSLLKDSENFRLQLITIAGGTISIFVALQGNFDISLLTKLGFACLGMSLILGVASLFFGLESKRFEIQLEESSNLFQQKQALDFLEKFYRLDISPEKEILSYSESFKKEYDTDLKKRQKQINKILNFIHLDAQKVENGQLILFMIGIILIVLGLFLRV</sequence>
<keyword evidence="1" id="KW-0812">Transmembrane</keyword>
<dbReference type="AlphaFoldDB" id="A0A0G1DMR7"/>
<evidence type="ECO:0000313" key="3">
    <source>
        <dbReference type="Proteomes" id="UP000034090"/>
    </source>
</evidence>
<gene>
    <name evidence="2" type="ORF">UV74_C0001G0059</name>
</gene>
<comment type="caution">
    <text evidence="2">The sequence shown here is derived from an EMBL/GenBank/DDBJ whole genome shotgun (WGS) entry which is preliminary data.</text>
</comment>
<feature type="transmembrane region" description="Helical" evidence="1">
    <location>
        <begin position="83"/>
        <end position="103"/>
    </location>
</feature>
<evidence type="ECO:0000313" key="2">
    <source>
        <dbReference type="EMBL" id="KKS98949.1"/>
    </source>
</evidence>
<dbReference type="EMBL" id="LCFQ01000001">
    <property type="protein sequence ID" value="KKS98949.1"/>
    <property type="molecule type" value="Genomic_DNA"/>
</dbReference>
<reference evidence="2 3" key="1">
    <citation type="journal article" date="2015" name="Nature">
        <title>rRNA introns, odd ribosomes, and small enigmatic genomes across a large radiation of phyla.</title>
        <authorList>
            <person name="Brown C.T."/>
            <person name="Hug L.A."/>
            <person name="Thomas B.C."/>
            <person name="Sharon I."/>
            <person name="Castelle C.J."/>
            <person name="Singh A."/>
            <person name="Wilkins M.J."/>
            <person name="Williams K.H."/>
            <person name="Banfield J.F."/>
        </authorList>
    </citation>
    <scope>NUCLEOTIDE SEQUENCE [LARGE SCALE GENOMIC DNA]</scope>
</reference>
<feature type="transmembrane region" description="Helical" evidence="1">
    <location>
        <begin position="183"/>
        <end position="199"/>
    </location>
</feature>
<dbReference type="Proteomes" id="UP000034090">
    <property type="component" value="Unassembled WGS sequence"/>
</dbReference>
<accession>A0A0G1DMR7</accession>
<feature type="transmembrane region" description="Helical" evidence="1">
    <location>
        <begin position="53"/>
        <end position="71"/>
    </location>
</feature>
<protein>
    <submittedName>
        <fullName evidence="2">Uncharacterized protein</fullName>
    </submittedName>
</protein>
<dbReference type="STRING" id="1618578.UV74_C0001G0059"/>
<keyword evidence="1" id="KW-0472">Membrane</keyword>
<evidence type="ECO:0000256" key="1">
    <source>
        <dbReference type="SAM" id="Phobius"/>
    </source>
</evidence>
<keyword evidence="1" id="KW-1133">Transmembrane helix</keyword>
<organism evidence="2 3">
    <name type="scientific">Candidatus Woesebacteria bacterium GW2011_GWB1_43_14</name>
    <dbReference type="NCBI Taxonomy" id="1618578"/>
    <lineage>
        <taxon>Bacteria</taxon>
        <taxon>Candidatus Woeseibacteriota</taxon>
    </lineage>
</organism>
<name>A0A0G1DMR7_9BACT</name>